<dbReference type="Proteomes" id="UP001139125">
    <property type="component" value="Unassembled WGS sequence"/>
</dbReference>
<sequence>MNLKSNLLFISTFLFILMAGCDGSIFDSNKDVQIRIQNSSEYTLENIRVSFPDEEVSYGTLDPAQGSDYRKVNKAYRYAYIESEIDGEKAILQPIDYVGEDFLDEGKYTYQLFVYGESGQSEPMRYYLGLELKKN</sequence>
<evidence type="ECO:0000313" key="1">
    <source>
        <dbReference type="EMBL" id="MCP9292200.1"/>
    </source>
</evidence>
<dbReference type="EMBL" id="JANDBC010000002">
    <property type="protein sequence ID" value="MCP9292200.1"/>
    <property type="molecule type" value="Genomic_DNA"/>
</dbReference>
<proteinExistence type="predicted"/>
<comment type="caution">
    <text evidence="1">The sequence shown here is derived from an EMBL/GenBank/DDBJ whole genome shotgun (WGS) entry which is preliminary data.</text>
</comment>
<keyword evidence="2" id="KW-1185">Reference proteome</keyword>
<reference evidence="1" key="1">
    <citation type="submission" date="2022-06" db="EMBL/GenBank/DDBJ databases">
        <title>Gracilimonas sp. CAU 1638 isolated from sea sediment.</title>
        <authorList>
            <person name="Kim W."/>
        </authorList>
    </citation>
    <scope>NUCLEOTIDE SEQUENCE</scope>
    <source>
        <strain evidence="1">CAU 1638</strain>
    </source>
</reference>
<dbReference type="PROSITE" id="PS51257">
    <property type="entry name" value="PROKAR_LIPOPROTEIN"/>
    <property type="match status" value="1"/>
</dbReference>
<protein>
    <submittedName>
        <fullName evidence="1">Uncharacterized protein</fullName>
    </submittedName>
</protein>
<name>A0A9X2L4G0_9BACT</name>
<gene>
    <name evidence="1" type="ORF">NM125_11500</name>
</gene>
<evidence type="ECO:0000313" key="2">
    <source>
        <dbReference type="Proteomes" id="UP001139125"/>
    </source>
</evidence>
<dbReference type="RefSeq" id="WP_255135075.1">
    <property type="nucleotide sequence ID" value="NZ_JANDBC010000002.1"/>
</dbReference>
<accession>A0A9X2L4G0</accession>
<organism evidence="1 2">
    <name type="scientific">Gracilimonas sediminicola</name>
    <dbReference type="NCBI Taxonomy" id="2952158"/>
    <lineage>
        <taxon>Bacteria</taxon>
        <taxon>Pseudomonadati</taxon>
        <taxon>Balneolota</taxon>
        <taxon>Balneolia</taxon>
        <taxon>Balneolales</taxon>
        <taxon>Balneolaceae</taxon>
        <taxon>Gracilimonas</taxon>
    </lineage>
</organism>
<dbReference type="AlphaFoldDB" id="A0A9X2L4G0"/>